<dbReference type="EMBL" id="BMJS01000010">
    <property type="protein sequence ID" value="GGF96212.1"/>
    <property type="molecule type" value="Genomic_DNA"/>
</dbReference>
<reference evidence="2" key="2">
    <citation type="submission" date="2020-09" db="EMBL/GenBank/DDBJ databases">
        <authorList>
            <person name="Sun Q."/>
            <person name="Zhou Y."/>
        </authorList>
    </citation>
    <scope>NUCLEOTIDE SEQUENCE</scope>
    <source>
        <strain evidence="2">CGMCC 1.15758</strain>
    </source>
</reference>
<evidence type="ECO:0000259" key="1">
    <source>
        <dbReference type="Pfam" id="PF09820"/>
    </source>
</evidence>
<feature type="domain" description="AAA-ATPase-like" evidence="1">
    <location>
        <begin position="5"/>
        <end position="201"/>
    </location>
</feature>
<proteinExistence type="predicted"/>
<gene>
    <name evidence="2" type="ORF">GCM10010995_11830</name>
</gene>
<dbReference type="InterPro" id="IPR018631">
    <property type="entry name" value="AAA-ATPase-like_dom"/>
</dbReference>
<dbReference type="InterPro" id="IPR012547">
    <property type="entry name" value="PDDEXK_9"/>
</dbReference>
<dbReference type="SUPFAM" id="SSF52540">
    <property type="entry name" value="P-loop containing nucleoside triphosphate hydrolases"/>
    <property type="match status" value="1"/>
</dbReference>
<organism evidence="2 3">
    <name type="scientific">Cysteiniphilum litorale</name>
    <dbReference type="NCBI Taxonomy" id="2056700"/>
    <lineage>
        <taxon>Bacteria</taxon>
        <taxon>Pseudomonadati</taxon>
        <taxon>Pseudomonadota</taxon>
        <taxon>Gammaproteobacteria</taxon>
        <taxon>Thiotrichales</taxon>
        <taxon>Fastidiosibacteraceae</taxon>
        <taxon>Cysteiniphilum</taxon>
    </lineage>
</organism>
<dbReference type="RefSeq" id="WP_117002271.1">
    <property type="nucleotide sequence ID" value="NZ_BMJS01000010.1"/>
</dbReference>
<dbReference type="PANTHER" id="PTHR34825:SF1">
    <property type="entry name" value="AAA-ATPASE-LIKE DOMAIN-CONTAINING PROTEIN"/>
    <property type="match status" value="1"/>
</dbReference>
<keyword evidence="3" id="KW-1185">Reference proteome</keyword>
<accession>A0A8J2Z3X1</accession>
<dbReference type="InterPro" id="IPR027417">
    <property type="entry name" value="P-loop_NTPase"/>
</dbReference>
<dbReference type="Proteomes" id="UP000636949">
    <property type="component" value="Unassembled WGS sequence"/>
</dbReference>
<dbReference type="Pfam" id="PF08011">
    <property type="entry name" value="PDDEXK_9"/>
    <property type="match status" value="1"/>
</dbReference>
<dbReference type="PANTHER" id="PTHR34825">
    <property type="entry name" value="CONSERVED PROTEIN, WITH A WEAK D-GALACTARATE DEHYDRATASE/ALTRONATE HYDROLASE DOMAIN"/>
    <property type="match status" value="1"/>
</dbReference>
<dbReference type="OrthoDB" id="7060064at2"/>
<name>A0A8J2Z3X1_9GAMM</name>
<reference evidence="2" key="1">
    <citation type="journal article" date="2014" name="Int. J. Syst. Evol. Microbiol.">
        <title>Complete genome sequence of Corynebacterium casei LMG S-19264T (=DSM 44701T), isolated from a smear-ripened cheese.</title>
        <authorList>
            <consortium name="US DOE Joint Genome Institute (JGI-PGF)"/>
            <person name="Walter F."/>
            <person name="Albersmeier A."/>
            <person name="Kalinowski J."/>
            <person name="Ruckert C."/>
        </authorList>
    </citation>
    <scope>NUCLEOTIDE SEQUENCE</scope>
    <source>
        <strain evidence="2">CGMCC 1.15758</strain>
    </source>
</reference>
<dbReference type="AlphaFoldDB" id="A0A8J2Z3X1"/>
<comment type="caution">
    <text evidence="2">The sequence shown here is derived from an EMBL/GenBank/DDBJ whole genome shotgun (WGS) entry which is preliminary data.</text>
</comment>
<evidence type="ECO:0000313" key="3">
    <source>
        <dbReference type="Proteomes" id="UP000636949"/>
    </source>
</evidence>
<dbReference type="Gene3D" id="3.40.50.300">
    <property type="entry name" value="P-loop containing nucleotide triphosphate hydrolases"/>
    <property type="match status" value="1"/>
</dbReference>
<evidence type="ECO:0000313" key="2">
    <source>
        <dbReference type="EMBL" id="GGF96212.1"/>
    </source>
</evidence>
<sequence length="519" mass="60131">MKKLPIGISGIEKIINGNYLYVDKTKLINTLINNGGGFYFLSRPRRFGKSLLIDTIRQLFLGNKKLFTGLHIEKHWDWQVQHPVLHFTFGEGNAASTEELDAKIMRFLDEYYQSYEIDNVYSEISSRFAYLIEQLAKNHRKVVILVDEYDKPVLDNIDNTEMAKAMRQRLRNFYSVIKSQDVNIQFAMLTGVSRFTKISIFSELNNLKDITLDPRYADICGYNQSELEHSFKDYLTAGNVDLDQLKKWYNGYNFAGDKTQRVYNPFDILLFIDGGYRYQSYWFETATPAFLVKMIQQNRYFIPNLEDLVVSETMLSKFDINDMPIATLLFQTGYLTIKEITARGNRMAYRLGYPNYEVKSSLNESLANIGTTTDNKDFILGRLVSSFEEGNFDDLKMILSSHFSSIPHDWYRNNQIDQYEGFYASIVYSFLSALGYDTIPEDVTNHGKLDLTIIMDDKIIIIEFKLAKLGDAKTAIEQIKSRKYPEKYLALAKPIYLVGISFDTEERNVAELEAELYQS</sequence>
<dbReference type="Pfam" id="PF09820">
    <property type="entry name" value="AAA-ATPase_like"/>
    <property type="match status" value="1"/>
</dbReference>
<protein>
    <submittedName>
        <fullName evidence="2">ATPase AAA</fullName>
    </submittedName>
</protein>